<evidence type="ECO:0000313" key="2">
    <source>
        <dbReference type="EMBL" id="TFB79545.1"/>
    </source>
</evidence>
<feature type="domain" description="LytR/CpsA/Psr regulator C-terminal" evidence="1">
    <location>
        <begin position="90"/>
        <end position="181"/>
    </location>
</feature>
<comment type="caution">
    <text evidence="2">The sequence shown here is derived from an EMBL/GenBank/DDBJ whole genome shotgun (WGS) entry which is preliminary data.</text>
</comment>
<dbReference type="OrthoDB" id="5125199at2"/>
<evidence type="ECO:0000313" key="3">
    <source>
        <dbReference type="Proteomes" id="UP000298488"/>
    </source>
</evidence>
<dbReference type="InterPro" id="IPR027381">
    <property type="entry name" value="LytR/CpsA/Psr_C"/>
</dbReference>
<name>A0A4R8VAH2_9MICO</name>
<accession>A0A4R8VAH2</accession>
<dbReference type="RefSeq" id="WP_104095418.1">
    <property type="nucleotide sequence ID" value="NZ_JACHBP010000001.1"/>
</dbReference>
<dbReference type="Pfam" id="PF13399">
    <property type="entry name" value="LytR_C"/>
    <property type="match status" value="1"/>
</dbReference>
<keyword evidence="3" id="KW-1185">Reference proteome</keyword>
<gene>
    <name evidence="2" type="ORF">E3N84_05465</name>
</gene>
<proteinExistence type="predicted"/>
<protein>
    <submittedName>
        <fullName evidence="2">LytR family transcriptional regulator</fullName>
    </submittedName>
</protein>
<dbReference type="AlphaFoldDB" id="A0A4R8VAH2"/>
<organism evidence="2 3">
    <name type="scientific">Terrimesophilobacter mesophilus</name>
    <dbReference type="NCBI Taxonomy" id="433647"/>
    <lineage>
        <taxon>Bacteria</taxon>
        <taxon>Bacillati</taxon>
        <taxon>Actinomycetota</taxon>
        <taxon>Actinomycetes</taxon>
        <taxon>Micrococcales</taxon>
        <taxon>Microbacteriaceae</taxon>
        <taxon>Terrimesophilobacter</taxon>
    </lineage>
</organism>
<reference evidence="2 3" key="1">
    <citation type="submission" date="2019-03" db="EMBL/GenBank/DDBJ databases">
        <title>Genomics of glacier-inhabiting Cryobacterium strains.</title>
        <authorList>
            <person name="Liu Q."/>
            <person name="Xin Y.-H."/>
        </authorList>
    </citation>
    <scope>NUCLEOTIDE SEQUENCE [LARGE SCALE GENOMIC DNA]</scope>
    <source>
        <strain evidence="2 3">CGMCC 1.10440</strain>
    </source>
</reference>
<evidence type="ECO:0000259" key="1">
    <source>
        <dbReference type="Pfam" id="PF13399"/>
    </source>
</evidence>
<dbReference type="Proteomes" id="UP000298488">
    <property type="component" value="Unassembled WGS sequence"/>
</dbReference>
<sequence>MANFPKDRFDDLPSDLQRVGAHRGPKRKGRGWIGFAWAVVATVILTTGGLFGLAAINNNINFDFFPNAANDDVETPTQTPTAEPTLDPKVPLTILNGTPTVGLANQVGDALVKQGWNGAKQGVGSRANSSSRDIDETVVYYATPELEGAARALVLALGVGEIRLSTDFPGSEITIVIGSDYKPVE</sequence>
<dbReference type="Gene3D" id="3.30.70.2390">
    <property type="match status" value="1"/>
</dbReference>
<dbReference type="EMBL" id="SOFI01000003">
    <property type="protein sequence ID" value="TFB79545.1"/>
    <property type="molecule type" value="Genomic_DNA"/>
</dbReference>